<evidence type="ECO:0000259" key="1">
    <source>
        <dbReference type="PROSITE" id="PS51746"/>
    </source>
</evidence>
<feature type="domain" description="PPM-type phosphatase" evidence="1">
    <location>
        <begin position="3"/>
        <end position="246"/>
    </location>
</feature>
<dbReference type="Proteomes" id="UP000235116">
    <property type="component" value="Chromosome"/>
</dbReference>
<evidence type="ECO:0000313" key="2">
    <source>
        <dbReference type="EMBL" id="AUM12886.1"/>
    </source>
</evidence>
<dbReference type="KEGG" id="kak:Kalk_10840"/>
<name>A0A2K9LKK0_9GAMM</name>
<reference evidence="3" key="1">
    <citation type="submission" date="2017-08" db="EMBL/GenBank/DDBJ databases">
        <title>Direct submision.</title>
        <authorList>
            <person name="Kim S.-J."/>
            <person name="Rhee S.-K."/>
        </authorList>
    </citation>
    <scope>NUCLEOTIDE SEQUENCE [LARGE SCALE GENOMIC DNA]</scope>
    <source>
        <strain evidence="3">GI5</strain>
    </source>
</reference>
<sequence>MDVYGVTDIGCVRKHNEDCIHWQALPGENRFLAVLADGMGGYGGGAYASKLAVEYFTKCVLSSLEYIDSQNNESVMKMMAEAGALANNAVRQERNNHPDFQKMGTTLVAMLVLDDEYWLMHAGDSRCYCASEDGLQPMTRDHSLVQELVDKGSLTEKEAERAPFRNMLTRAVGPDRSVQFSFAKHHFQAGESWLLCSDGLYNTLPDAVIQHWMHSDRTAQETAAALVKESVRNNAQDNVSVIVLKQDATNRSKQYGHLSATGR</sequence>
<dbReference type="SMART" id="SM00331">
    <property type="entry name" value="PP2C_SIG"/>
    <property type="match status" value="1"/>
</dbReference>
<dbReference type="GO" id="GO:0004722">
    <property type="term" value="F:protein serine/threonine phosphatase activity"/>
    <property type="evidence" value="ECO:0007669"/>
    <property type="project" value="InterPro"/>
</dbReference>
<protein>
    <recommendedName>
        <fullName evidence="1">PPM-type phosphatase domain-containing protein</fullName>
    </recommendedName>
</protein>
<dbReference type="PANTHER" id="PTHR13832">
    <property type="entry name" value="PROTEIN PHOSPHATASE 2C"/>
    <property type="match status" value="1"/>
</dbReference>
<organism evidence="2 3">
    <name type="scientific">Ketobacter alkanivorans</name>
    <dbReference type="NCBI Taxonomy" id="1917421"/>
    <lineage>
        <taxon>Bacteria</taxon>
        <taxon>Pseudomonadati</taxon>
        <taxon>Pseudomonadota</taxon>
        <taxon>Gammaproteobacteria</taxon>
        <taxon>Pseudomonadales</taxon>
        <taxon>Ketobacteraceae</taxon>
        <taxon>Ketobacter</taxon>
    </lineage>
</organism>
<dbReference type="CDD" id="cd00143">
    <property type="entry name" value="PP2Cc"/>
    <property type="match status" value="1"/>
</dbReference>
<keyword evidence="3" id="KW-1185">Reference proteome</keyword>
<dbReference type="OrthoDB" id="9801841at2"/>
<dbReference type="InterPro" id="IPR015655">
    <property type="entry name" value="PP2C"/>
</dbReference>
<dbReference type="SUPFAM" id="SSF81606">
    <property type="entry name" value="PP2C-like"/>
    <property type="match status" value="1"/>
</dbReference>
<evidence type="ECO:0000313" key="3">
    <source>
        <dbReference type="Proteomes" id="UP000235116"/>
    </source>
</evidence>
<dbReference type="InterPro" id="IPR036457">
    <property type="entry name" value="PPM-type-like_dom_sf"/>
</dbReference>
<dbReference type="AlphaFoldDB" id="A0A2K9LKK0"/>
<dbReference type="InterPro" id="IPR001932">
    <property type="entry name" value="PPM-type_phosphatase-like_dom"/>
</dbReference>
<dbReference type="Gene3D" id="3.60.40.10">
    <property type="entry name" value="PPM-type phosphatase domain"/>
    <property type="match status" value="1"/>
</dbReference>
<proteinExistence type="predicted"/>
<accession>A0A2K9LKK0</accession>
<dbReference type="PANTHER" id="PTHR13832:SF827">
    <property type="entry name" value="PROTEIN PHOSPHATASE 1L"/>
    <property type="match status" value="1"/>
</dbReference>
<dbReference type="EMBL" id="CP022684">
    <property type="protein sequence ID" value="AUM12886.1"/>
    <property type="molecule type" value="Genomic_DNA"/>
</dbReference>
<dbReference type="PROSITE" id="PS51746">
    <property type="entry name" value="PPM_2"/>
    <property type="match status" value="1"/>
</dbReference>
<gene>
    <name evidence="2" type="ORF">Kalk_10840</name>
</gene>
<dbReference type="SMART" id="SM00332">
    <property type="entry name" value="PP2Cc"/>
    <property type="match status" value="1"/>
</dbReference>
<dbReference type="RefSeq" id="WP_101894268.1">
    <property type="nucleotide sequence ID" value="NZ_CP022684.1"/>
</dbReference>
<dbReference type="Pfam" id="PF13672">
    <property type="entry name" value="PP2C_2"/>
    <property type="match status" value="1"/>
</dbReference>